<dbReference type="SUPFAM" id="SSF51306">
    <property type="entry name" value="LexA/Signal peptidase"/>
    <property type="match status" value="1"/>
</dbReference>
<gene>
    <name evidence="1" type="ORF">ACFQ0E_11315</name>
</gene>
<dbReference type="InterPro" id="IPR010982">
    <property type="entry name" value="Lambda_DNA-bd_dom_sf"/>
</dbReference>
<dbReference type="Proteomes" id="UP001597110">
    <property type="component" value="Unassembled WGS sequence"/>
</dbReference>
<name>A0ABW2YFT9_9GAMM</name>
<reference evidence="2" key="1">
    <citation type="journal article" date="2019" name="Int. J. Syst. Evol. Microbiol.">
        <title>The Global Catalogue of Microorganisms (GCM) 10K type strain sequencing project: providing services to taxonomists for standard genome sequencing and annotation.</title>
        <authorList>
            <consortium name="The Broad Institute Genomics Platform"/>
            <consortium name="The Broad Institute Genome Sequencing Center for Infectious Disease"/>
            <person name="Wu L."/>
            <person name="Ma J."/>
        </authorList>
    </citation>
    <scope>NUCLEOTIDE SEQUENCE [LARGE SCALE GENOMIC DNA]</scope>
    <source>
        <strain evidence="2">CCUG 55585</strain>
    </source>
</reference>
<keyword evidence="2" id="KW-1185">Reference proteome</keyword>
<evidence type="ECO:0000313" key="2">
    <source>
        <dbReference type="Proteomes" id="UP001597110"/>
    </source>
</evidence>
<accession>A0ABW2YFT9</accession>
<dbReference type="RefSeq" id="WP_386823736.1">
    <property type="nucleotide sequence ID" value="NZ_JBHTIF010000001.1"/>
</dbReference>
<dbReference type="Gene3D" id="1.10.260.40">
    <property type="entry name" value="lambda repressor-like DNA-binding domains"/>
    <property type="match status" value="1"/>
</dbReference>
<sequence>MDETGTSNTRVAEVARVGRNNVAHWRVGRRPIPAEHAPAIAALLGVAPERISRAYDQMLRVESAQQVMALQGLRSGATPDAHVAIERLDGFARADMPVRIWLPEFVVRRELGPTPVQHVRWAVQLSRAMEPDIRRNALVLVDTSMTRHEDVVDGGLYAYTLWGRPDIRRVLPRRDGWLLVGQDPGVDRVHVPVSELTDLRILGAVVGAL</sequence>
<proteinExistence type="predicted"/>
<organism evidence="1 2">
    <name type="scientific">Lysobacter brunescens</name>
    <dbReference type="NCBI Taxonomy" id="262323"/>
    <lineage>
        <taxon>Bacteria</taxon>
        <taxon>Pseudomonadati</taxon>
        <taxon>Pseudomonadota</taxon>
        <taxon>Gammaproteobacteria</taxon>
        <taxon>Lysobacterales</taxon>
        <taxon>Lysobacteraceae</taxon>
        <taxon>Lysobacter</taxon>
    </lineage>
</organism>
<dbReference type="EMBL" id="JBHTIF010000001">
    <property type="protein sequence ID" value="MFD0726180.1"/>
    <property type="molecule type" value="Genomic_DNA"/>
</dbReference>
<dbReference type="InterPro" id="IPR036286">
    <property type="entry name" value="LexA/Signal_pep-like_sf"/>
</dbReference>
<comment type="caution">
    <text evidence="1">The sequence shown here is derived from an EMBL/GenBank/DDBJ whole genome shotgun (WGS) entry which is preliminary data.</text>
</comment>
<evidence type="ECO:0000313" key="1">
    <source>
        <dbReference type="EMBL" id="MFD0726180.1"/>
    </source>
</evidence>
<protein>
    <submittedName>
        <fullName evidence="1">Uncharacterized protein</fullName>
    </submittedName>
</protein>